<reference evidence="4" key="2">
    <citation type="submission" date="2023-04" db="EMBL/GenBank/DDBJ databases">
        <authorList>
            <person name="Bu L."/>
            <person name="Lu L."/>
            <person name="Laidemitt M.R."/>
            <person name="Zhang S.M."/>
            <person name="Mutuku M."/>
            <person name="Mkoji G."/>
            <person name="Steinauer M."/>
            <person name="Loker E.S."/>
        </authorList>
    </citation>
    <scope>NUCLEOTIDE SEQUENCE</scope>
    <source>
        <strain evidence="4">KasaAsao</strain>
        <tissue evidence="4">Whole Snail</tissue>
    </source>
</reference>
<keyword evidence="2 3" id="KW-0040">ANK repeat</keyword>
<feature type="repeat" description="ANK" evidence="3">
    <location>
        <begin position="415"/>
        <end position="447"/>
    </location>
</feature>
<dbReference type="InterPro" id="IPR002110">
    <property type="entry name" value="Ankyrin_rpt"/>
</dbReference>
<accession>A0AAD8BBU5</accession>
<evidence type="ECO:0000256" key="2">
    <source>
        <dbReference type="ARBA" id="ARBA00023043"/>
    </source>
</evidence>
<evidence type="ECO:0000313" key="4">
    <source>
        <dbReference type="EMBL" id="KAK0051496.1"/>
    </source>
</evidence>
<name>A0AAD8BBU5_BIOPF</name>
<dbReference type="Pfam" id="PF12796">
    <property type="entry name" value="Ank_2"/>
    <property type="match status" value="3"/>
</dbReference>
<dbReference type="PROSITE" id="PS50088">
    <property type="entry name" value="ANK_REPEAT"/>
    <property type="match status" value="5"/>
</dbReference>
<dbReference type="Pfam" id="PF13637">
    <property type="entry name" value="Ank_4"/>
    <property type="match status" value="1"/>
</dbReference>
<protein>
    <submittedName>
        <fullName evidence="4">Ankyrin repeat and KH domain-containing protein 1</fullName>
    </submittedName>
</protein>
<proteinExistence type="predicted"/>
<gene>
    <name evidence="4" type="ORF">Bpfe_019075</name>
</gene>
<dbReference type="PANTHER" id="PTHR24126">
    <property type="entry name" value="ANKYRIN REPEAT, PH AND SEC7 DOMAIN CONTAINING PROTEIN SECG-RELATED"/>
    <property type="match status" value="1"/>
</dbReference>
<dbReference type="SMART" id="SM00248">
    <property type="entry name" value="ANK"/>
    <property type="match status" value="9"/>
</dbReference>
<keyword evidence="1" id="KW-0677">Repeat</keyword>
<feature type="repeat" description="ANK" evidence="3">
    <location>
        <begin position="78"/>
        <end position="110"/>
    </location>
</feature>
<dbReference type="InterPro" id="IPR036770">
    <property type="entry name" value="Ankyrin_rpt-contain_sf"/>
</dbReference>
<dbReference type="Gene3D" id="1.25.40.20">
    <property type="entry name" value="Ankyrin repeat-containing domain"/>
    <property type="match status" value="5"/>
</dbReference>
<evidence type="ECO:0000313" key="5">
    <source>
        <dbReference type="Proteomes" id="UP001233172"/>
    </source>
</evidence>
<feature type="repeat" description="ANK" evidence="3">
    <location>
        <begin position="563"/>
        <end position="595"/>
    </location>
</feature>
<dbReference type="SUPFAM" id="SSF48403">
    <property type="entry name" value="Ankyrin repeat"/>
    <property type="match status" value="2"/>
</dbReference>
<feature type="repeat" description="ANK" evidence="3">
    <location>
        <begin position="142"/>
        <end position="174"/>
    </location>
</feature>
<dbReference type="EMBL" id="JASAOG010000103">
    <property type="protein sequence ID" value="KAK0051496.1"/>
    <property type="molecule type" value="Genomic_DNA"/>
</dbReference>
<feature type="repeat" description="ANK" evidence="3">
    <location>
        <begin position="529"/>
        <end position="562"/>
    </location>
</feature>
<keyword evidence="5" id="KW-1185">Reference proteome</keyword>
<reference evidence="4" key="1">
    <citation type="journal article" date="2023" name="PLoS Negl. Trop. Dis.">
        <title>A genome sequence for Biomphalaria pfeifferi, the major vector snail for the human-infecting parasite Schistosoma mansoni.</title>
        <authorList>
            <person name="Bu L."/>
            <person name="Lu L."/>
            <person name="Laidemitt M.R."/>
            <person name="Zhang S.M."/>
            <person name="Mutuku M."/>
            <person name="Mkoji G."/>
            <person name="Steinauer M."/>
            <person name="Loker E.S."/>
        </authorList>
    </citation>
    <scope>NUCLEOTIDE SEQUENCE</scope>
    <source>
        <strain evidence="4">KasaAsao</strain>
    </source>
</reference>
<sequence>MEDTKDQVQLDDSILFKTIASGCSSEIHKLLRLCDHKTSHFSNHALYWAVFEACHLRHDHLLQFLLKDGTRLELRDNNGNTPLMICSAKGFPDIIDKLLRLGADVNAKNIHGDTALMLAKSREAIQSLLKDRRLDLDEQNLYGYTALMSAIVTSHLQKVKLLINAGANPNRRVRELAQSGSILWVGSLGNNLDENAFDLAKRMGFGKLLDLLYRAKRFNLNPLQLAAVNNDFETCVLLLKYKLCPRNETQNLRPDILCYVVKQIQQRDAILSSDIEFVRELCTLGMNVNRCQCCTKSRMEVALKIGSYELAEILCDHGVKLTHDDLVSAVKGQHIEMIPLLVNHGAPVNDIDHMDCVTYKGSAMDIALERSLTSTASFLFDHGAALDPLRAVSKALRTNNSKTLNFLLKECAEVKKPETLIRAVKLGDIQLIQLLLDAGADIDEVHNNNTPLMSAVHTEIVDFLLNKGANVNFKTNTTPLINALSRNYYPGICSAYDKRLNPKEMEEQLLLALEILLKHGANLEDADENGCTALTASVKNCLGVAVLKFLLEKGADVNRRNKNGLTALHVAVMTHQYNCVETLLKYGADVNINCYLTADLGQDGQEQKSALSIVLNSWYPSEEAQRTALMMIDHGASAELVRRDIIHRLIAADNDGILVQKLMKSGISPIDVALQSNVFSWPETSVSPLAVSLILDSLDISRYLIENWFLTKSDIKILSRNKKIIDYLELHTSKPVSYLKELSRQPVRLELLCFITVSSALGSDQGRRQRVHNSKLPAVVQNQLLFSKLEHKVFEQVSDDNLLYSEMFLKKPLL</sequence>
<evidence type="ECO:0000256" key="3">
    <source>
        <dbReference type="PROSITE-ProRule" id="PRU00023"/>
    </source>
</evidence>
<dbReference type="PROSITE" id="PS50297">
    <property type="entry name" value="ANK_REP_REGION"/>
    <property type="match status" value="3"/>
</dbReference>
<comment type="caution">
    <text evidence="4">The sequence shown here is derived from an EMBL/GenBank/DDBJ whole genome shotgun (WGS) entry which is preliminary data.</text>
</comment>
<evidence type="ECO:0000256" key="1">
    <source>
        <dbReference type="ARBA" id="ARBA00022737"/>
    </source>
</evidence>
<organism evidence="4 5">
    <name type="scientific">Biomphalaria pfeifferi</name>
    <name type="common">Bloodfluke planorb</name>
    <name type="synonym">Freshwater snail</name>
    <dbReference type="NCBI Taxonomy" id="112525"/>
    <lineage>
        <taxon>Eukaryota</taxon>
        <taxon>Metazoa</taxon>
        <taxon>Spiralia</taxon>
        <taxon>Lophotrochozoa</taxon>
        <taxon>Mollusca</taxon>
        <taxon>Gastropoda</taxon>
        <taxon>Heterobranchia</taxon>
        <taxon>Euthyneura</taxon>
        <taxon>Panpulmonata</taxon>
        <taxon>Hygrophila</taxon>
        <taxon>Lymnaeoidea</taxon>
        <taxon>Planorbidae</taxon>
        <taxon>Biomphalaria</taxon>
    </lineage>
</organism>
<dbReference type="AlphaFoldDB" id="A0AAD8BBU5"/>
<dbReference type="Proteomes" id="UP001233172">
    <property type="component" value="Unassembled WGS sequence"/>
</dbReference>